<dbReference type="InterPro" id="IPR036236">
    <property type="entry name" value="Znf_C2H2_sf"/>
</dbReference>
<dbReference type="SUPFAM" id="SSF54695">
    <property type="entry name" value="POZ domain"/>
    <property type="match status" value="1"/>
</dbReference>
<organism evidence="7">
    <name type="scientific">Culicoides sonorensis</name>
    <name type="common">Biting midge</name>
    <dbReference type="NCBI Taxonomy" id="179676"/>
    <lineage>
        <taxon>Eukaryota</taxon>
        <taxon>Metazoa</taxon>
        <taxon>Ecdysozoa</taxon>
        <taxon>Arthropoda</taxon>
        <taxon>Hexapoda</taxon>
        <taxon>Insecta</taxon>
        <taxon>Pterygota</taxon>
        <taxon>Neoptera</taxon>
        <taxon>Endopterygota</taxon>
        <taxon>Diptera</taxon>
        <taxon>Nematocera</taxon>
        <taxon>Chironomoidea</taxon>
        <taxon>Ceratopogonidae</taxon>
        <taxon>Ceratopogoninae</taxon>
        <taxon>Culicoides</taxon>
        <taxon>Monoculicoides</taxon>
    </lineage>
</organism>
<evidence type="ECO:0000256" key="4">
    <source>
        <dbReference type="SAM" id="MobiDB-lite"/>
    </source>
</evidence>
<evidence type="ECO:0000313" key="7">
    <source>
        <dbReference type="EMBL" id="SSX19385.1"/>
    </source>
</evidence>
<evidence type="ECO:0000256" key="3">
    <source>
        <dbReference type="PROSITE-ProRule" id="PRU00042"/>
    </source>
</evidence>
<dbReference type="SMART" id="SM00225">
    <property type="entry name" value="BTB"/>
    <property type="match status" value="1"/>
</dbReference>
<dbReference type="Pfam" id="PF00651">
    <property type="entry name" value="BTB"/>
    <property type="match status" value="1"/>
</dbReference>
<dbReference type="OMA" id="MESQQFC"/>
<accession>A0A336LNM7</accession>
<dbReference type="SUPFAM" id="SSF57667">
    <property type="entry name" value="beta-beta-alpha zinc fingers"/>
    <property type="match status" value="1"/>
</dbReference>
<gene>
    <name evidence="7" type="primary">CSON013828</name>
</gene>
<dbReference type="GO" id="GO:0048666">
    <property type="term" value="P:neuron development"/>
    <property type="evidence" value="ECO:0007669"/>
    <property type="project" value="UniProtKB-ARBA"/>
</dbReference>
<sequence>MDKPGTPTSQQFCLRWHNHTTSLLSSLPGLLDQSHLTDVTLSAEGRTIKAHKIILSACSTFFAELFKNLDATPHQHPVIILPGTSFPSIVALMQFMYAGEVNVFEEQISNLLSLAETLGIKGLADFNNGKSPHKSETSLSSPQPEKDPDSPPMTPKQQSPLESFFSRSLNLFPHMMPEPLNYSNSRSSEIFNRLTQSASQLKHPSSPNSCKSNSISIDENANIENRDKSPFSERRASSVGPVSHLSNSKQASSDIKRIDKIAETLRSVNKNYFEQLSNQNNKSCTLIPHSPPVSVSQMKQQQQPGFPPNFPGHFMSDDVGIRRTPENMMFEPQMTMSENYTGNSDIMMDKPALPKPANQKLYATCFICNKKLSNQYNLRVHLETHQNMRYACQVCNHVSRSKDALRKHVSYRHPGTSTCDPDAKRKRNRMNILPIPLSPTAQATMMLQHQANNMQMPTGMFMPPQMMNMPDQTQFIKRETSLHEIPPNSNVTTVTNNTTSVSDHVKSEGDKTSVTTTTTTTANTENHAMEST</sequence>
<dbReference type="PROSITE" id="PS50097">
    <property type="entry name" value="BTB"/>
    <property type="match status" value="1"/>
</dbReference>
<dbReference type="InterPro" id="IPR051095">
    <property type="entry name" value="Dros_DevTransReg"/>
</dbReference>
<proteinExistence type="predicted"/>
<dbReference type="GO" id="GO:0008270">
    <property type="term" value="F:zinc ion binding"/>
    <property type="evidence" value="ECO:0007669"/>
    <property type="project" value="UniProtKB-KW"/>
</dbReference>
<dbReference type="PROSITE" id="PS50157">
    <property type="entry name" value="ZINC_FINGER_C2H2_2"/>
    <property type="match status" value="2"/>
</dbReference>
<evidence type="ECO:0000256" key="2">
    <source>
        <dbReference type="ARBA" id="ARBA00023242"/>
    </source>
</evidence>
<dbReference type="InterPro" id="IPR013087">
    <property type="entry name" value="Znf_C2H2_type"/>
</dbReference>
<feature type="compositionally biased region" description="Polar residues" evidence="4">
    <location>
        <begin position="522"/>
        <end position="532"/>
    </location>
</feature>
<dbReference type="CDD" id="cd18315">
    <property type="entry name" value="BTB_POZ_BAB-like"/>
    <property type="match status" value="1"/>
</dbReference>
<dbReference type="GO" id="GO:0006357">
    <property type="term" value="P:regulation of transcription by RNA polymerase II"/>
    <property type="evidence" value="ECO:0007669"/>
    <property type="project" value="TreeGrafter"/>
</dbReference>
<evidence type="ECO:0000256" key="1">
    <source>
        <dbReference type="ARBA" id="ARBA00004123"/>
    </source>
</evidence>
<feature type="domain" description="BTB" evidence="5">
    <location>
        <begin position="37"/>
        <end position="105"/>
    </location>
</feature>
<feature type="compositionally biased region" description="Low complexity" evidence="4">
    <location>
        <begin position="204"/>
        <end position="217"/>
    </location>
</feature>
<feature type="region of interest" description="Disordered" evidence="4">
    <location>
        <begin position="195"/>
        <end position="252"/>
    </location>
</feature>
<keyword evidence="2" id="KW-0539">Nucleus</keyword>
<dbReference type="AlphaFoldDB" id="A0A336LNM7"/>
<feature type="domain" description="C2H2-type" evidence="6">
    <location>
        <begin position="363"/>
        <end position="390"/>
    </location>
</feature>
<dbReference type="Gene3D" id="3.30.710.10">
    <property type="entry name" value="Potassium Channel Kv1.1, Chain A"/>
    <property type="match status" value="1"/>
</dbReference>
<protein>
    <submittedName>
        <fullName evidence="7">CSON013828 protein</fullName>
    </submittedName>
</protein>
<evidence type="ECO:0000259" key="6">
    <source>
        <dbReference type="PROSITE" id="PS50157"/>
    </source>
</evidence>
<dbReference type="InterPro" id="IPR011333">
    <property type="entry name" value="SKP1/BTB/POZ_sf"/>
</dbReference>
<feature type="compositionally biased region" description="Basic and acidic residues" evidence="4">
    <location>
        <begin position="224"/>
        <end position="236"/>
    </location>
</feature>
<keyword evidence="3" id="KW-0479">Metal-binding</keyword>
<dbReference type="Gene3D" id="3.30.160.60">
    <property type="entry name" value="Classic Zinc Finger"/>
    <property type="match status" value="1"/>
</dbReference>
<dbReference type="VEuPathDB" id="VectorBase:CSON013828"/>
<dbReference type="PANTHER" id="PTHR23110:SF110">
    <property type="entry name" value="AGAP003189-PA"/>
    <property type="match status" value="1"/>
</dbReference>
<dbReference type="GO" id="GO:0005634">
    <property type="term" value="C:nucleus"/>
    <property type="evidence" value="ECO:0007669"/>
    <property type="project" value="UniProtKB-SubCell"/>
</dbReference>
<feature type="domain" description="C2H2-type" evidence="6">
    <location>
        <begin position="390"/>
        <end position="418"/>
    </location>
</feature>
<name>A0A336LNM7_CULSO</name>
<feature type="region of interest" description="Disordered" evidence="4">
    <location>
        <begin position="487"/>
        <end position="532"/>
    </location>
</feature>
<dbReference type="GO" id="GO:0003006">
    <property type="term" value="P:developmental process involved in reproduction"/>
    <property type="evidence" value="ECO:0007669"/>
    <property type="project" value="UniProtKB-ARBA"/>
</dbReference>
<dbReference type="PANTHER" id="PTHR23110">
    <property type="entry name" value="BTB DOMAIN TRANSCRIPTION FACTOR"/>
    <property type="match status" value="1"/>
</dbReference>
<dbReference type="PROSITE" id="PS00028">
    <property type="entry name" value="ZINC_FINGER_C2H2_1"/>
    <property type="match status" value="1"/>
</dbReference>
<reference evidence="7" key="1">
    <citation type="submission" date="2018-07" db="EMBL/GenBank/DDBJ databases">
        <authorList>
            <person name="Quirk P.G."/>
            <person name="Krulwich T.A."/>
        </authorList>
    </citation>
    <scope>NUCLEOTIDE SEQUENCE</scope>
</reference>
<dbReference type="InterPro" id="IPR000210">
    <property type="entry name" value="BTB/POZ_dom"/>
</dbReference>
<evidence type="ECO:0000259" key="5">
    <source>
        <dbReference type="PROSITE" id="PS50097"/>
    </source>
</evidence>
<feature type="region of interest" description="Disordered" evidence="4">
    <location>
        <begin position="129"/>
        <end position="160"/>
    </location>
</feature>
<dbReference type="EMBL" id="UFQT01000071">
    <property type="protein sequence ID" value="SSX19385.1"/>
    <property type="molecule type" value="Genomic_DNA"/>
</dbReference>
<comment type="subcellular location">
    <subcellularLocation>
        <location evidence="1">Nucleus</location>
    </subcellularLocation>
</comment>
<keyword evidence="3" id="KW-0862">Zinc</keyword>
<dbReference type="SMART" id="SM00355">
    <property type="entry name" value="ZnF_C2H2"/>
    <property type="match status" value="2"/>
</dbReference>
<dbReference type="GO" id="GO:0048513">
    <property type="term" value="P:animal organ development"/>
    <property type="evidence" value="ECO:0007669"/>
    <property type="project" value="UniProtKB-ARBA"/>
</dbReference>
<feature type="compositionally biased region" description="Low complexity" evidence="4">
    <location>
        <begin position="488"/>
        <end position="502"/>
    </location>
</feature>
<keyword evidence="3" id="KW-0863">Zinc-finger</keyword>